<keyword evidence="2" id="KW-0564">Palmitate</keyword>
<dbReference type="GeneID" id="13885965"/>
<evidence type="ECO:0000256" key="2">
    <source>
        <dbReference type="ARBA" id="ARBA00023139"/>
    </source>
</evidence>
<feature type="compositionally biased region" description="Polar residues" evidence="4">
    <location>
        <begin position="7"/>
        <end position="27"/>
    </location>
</feature>
<feature type="region of interest" description="Disordered" evidence="4">
    <location>
        <begin position="1"/>
        <end position="101"/>
    </location>
</feature>
<dbReference type="RefSeq" id="XP_003955016.1">
    <property type="nucleotide sequence ID" value="XM_003954967.1"/>
</dbReference>
<organism evidence="5 6">
    <name type="scientific">Kazachstania africana (strain ATCC 22294 / BCRC 22015 / CBS 2517 / CECT 1963 / NBRC 1671 / NRRL Y-8276)</name>
    <name type="common">Yeast</name>
    <name type="synonym">Kluyveromyces africanus</name>
    <dbReference type="NCBI Taxonomy" id="1071382"/>
    <lineage>
        <taxon>Eukaryota</taxon>
        <taxon>Fungi</taxon>
        <taxon>Dikarya</taxon>
        <taxon>Ascomycota</taxon>
        <taxon>Saccharomycotina</taxon>
        <taxon>Saccharomycetes</taxon>
        <taxon>Saccharomycetales</taxon>
        <taxon>Saccharomycetaceae</taxon>
        <taxon>Kazachstania</taxon>
    </lineage>
</organism>
<dbReference type="Pfam" id="PF15811">
    <property type="entry name" value="SVIP"/>
    <property type="match status" value="1"/>
</dbReference>
<dbReference type="InterPro" id="IPR031632">
    <property type="entry name" value="SVIP"/>
</dbReference>
<protein>
    <submittedName>
        <fullName evidence="5">Uncharacterized protein</fullName>
    </submittedName>
</protein>
<feature type="compositionally biased region" description="Basic and acidic residues" evidence="4">
    <location>
        <begin position="49"/>
        <end position="89"/>
    </location>
</feature>
<dbReference type="AlphaFoldDB" id="H2AND1"/>
<accession>H2AND1</accession>
<feature type="compositionally biased region" description="Basic residues" evidence="4">
    <location>
        <begin position="92"/>
        <end position="101"/>
    </location>
</feature>
<keyword evidence="3" id="KW-0449">Lipoprotein</keyword>
<name>H2AND1_KAZAF</name>
<gene>
    <name evidence="5" type="primary">KAFR0A04460</name>
    <name evidence="5" type="ORF">KAFR_0A04460</name>
</gene>
<dbReference type="EMBL" id="HE650821">
    <property type="protein sequence ID" value="CCF55881.1"/>
    <property type="molecule type" value="Genomic_DNA"/>
</dbReference>
<dbReference type="KEGG" id="kaf:KAFR_0A04460"/>
<feature type="compositionally biased region" description="Low complexity" evidence="4">
    <location>
        <begin position="31"/>
        <end position="41"/>
    </location>
</feature>
<proteinExistence type="predicted"/>
<evidence type="ECO:0000256" key="3">
    <source>
        <dbReference type="ARBA" id="ARBA00023288"/>
    </source>
</evidence>
<dbReference type="FunCoup" id="H2AND1">
    <property type="interactions" value="47"/>
</dbReference>
<dbReference type="HOGENOM" id="CLU_154049_0_0_1"/>
<reference evidence="5 6" key="1">
    <citation type="journal article" date="2011" name="Proc. Natl. Acad. Sci. U.S.A.">
        <title>Evolutionary erosion of yeast sex chromosomes by mating-type switching accidents.</title>
        <authorList>
            <person name="Gordon J.L."/>
            <person name="Armisen D."/>
            <person name="Proux-Wera E."/>
            <person name="Oheigeartaigh S.S."/>
            <person name="Byrne K.P."/>
            <person name="Wolfe K.H."/>
        </authorList>
    </citation>
    <scope>NUCLEOTIDE SEQUENCE [LARGE SCALE GENOMIC DNA]</scope>
    <source>
        <strain evidence="6">ATCC 22294 / BCRC 22015 / CBS 2517 / CECT 1963 / NBRC 1671 / NRRL Y-8276</strain>
    </source>
</reference>
<evidence type="ECO:0000313" key="6">
    <source>
        <dbReference type="Proteomes" id="UP000005220"/>
    </source>
</evidence>
<keyword evidence="1" id="KW-0519">Myristate</keyword>
<evidence type="ECO:0000256" key="4">
    <source>
        <dbReference type="SAM" id="MobiDB-lite"/>
    </source>
</evidence>
<sequence length="101" mass="11427">MGVCSSKVETSPTVQQTTVRPTGQTARRNTKTTQKSSTAKQSSRKPHSSRLDEGIVQDEKLPPKEAARLAAERRLKENDDELRKGELGKKLAQQRHKNYRR</sequence>
<evidence type="ECO:0000313" key="5">
    <source>
        <dbReference type="EMBL" id="CCF55881.1"/>
    </source>
</evidence>
<evidence type="ECO:0000256" key="1">
    <source>
        <dbReference type="ARBA" id="ARBA00022707"/>
    </source>
</evidence>
<dbReference type="InParanoid" id="H2AND1"/>
<dbReference type="Proteomes" id="UP000005220">
    <property type="component" value="Chromosome 1"/>
</dbReference>
<keyword evidence="6" id="KW-1185">Reference proteome</keyword>